<evidence type="ECO:0000256" key="12">
    <source>
        <dbReference type="ARBA" id="ARBA00022723"/>
    </source>
</evidence>
<dbReference type="GO" id="GO:0003925">
    <property type="term" value="F:G protein activity"/>
    <property type="evidence" value="ECO:0007669"/>
    <property type="project" value="UniProtKB-EC"/>
</dbReference>
<keyword evidence="22" id="KW-0636">Prenylation</keyword>
<evidence type="ECO:0000256" key="6">
    <source>
        <dbReference type="ARBA" id="ARBA00004600"/>
    </source>
</evidence>
<comment type="catalytic activity">
    <reaction evidence="24">
        <text>GTP + H2O = GDP + phosphate + H(+)</text>
        <dbReference type="Rhea" id="RHEA:19669"/>
        <dbReference type="ChEBI" id="CHEBI:15377"/>
        <dbReference type="ChEBI" id="CHEBI:15378"/>
        <dbReference type="ChEBI" id="CHEBI:37565"/>
        <dbReference type="ChEBI" id="CHEBI:43474"/>
        <dbReference type="ChEBI" id="CHEBI:58189"/>
        <dbReference type="EC" id="3.6.5.2"/>
    </reaction>
    <physiologicalReaction direction="left-to-right" evidence="24">
        <dbReference type="Rhea" id="RHEA:19670"/>
    </physiologicalReaction>
</comment>
<evidence type="ECO:0000256" key="11">
    <source>
        <dbReference type="ARBA" id="ARBA00022553"/>
    </source>
</evidence>
<evidence type="ECO:0000256" key="9">
    <source>
        <dbReference type="ARBA" id="ARBA00022448"/>
    </source>
</evidence>
<keyword evidence="11" id="KW-0597">Phosphoprotein</keyword>
<evidence type="ECO:0000256" key="7">
    <source>
        <dbReference type="ARBA" id="ARBA00006270"/>
    </source>
</evidence>
<dbReference type="SMART" id="SM00177">
    <property type="entry name" value="ARF"/>
    <property type="match status" value="1"/>
</dbReference>
<dbReference type="GO" id="GO:0030136">
    <property type="term" value="C:clathrin-coated vesicle"/>
    <property type="evidence" value="ECO:0007669"/>
    <property type="project" value="UniProtKB-SubCell"/>
</dbReference>
<keyword evidence="19" id="KW-0472">Membrane</keyword>
<keyword evidence="14" id="KW-0967">Endosome</keyword>
<evidence type="ECO:0000256" key="17">
    <source>
        <dbReference type="ARBA" id="ARBA00022927"/>
    </source>
</evidence>
<evidence type="ECO:0000256" key="2">
    <source>
        <dbReference type="ARBA" id="ARBA00004132"/>
    </source>
</evidence>
<keyword evidence="16" id="KW-0460">Magnesium</keyword>
<dbReference type="InterPro" id="IPR005225">
    <property type="entry name" value="Small_GTP-bd"/>
</dbReference>
<dbReference type="SMART" id="SM00176">
    <property type="entry name" value="RAN"/>
    <property type="match status" value="1"/>
</dbReference>
<evidence type="ECO:0000256" key="15">
    <source>
        <dbReference type="ARBA" id="ARBA00022801"/>
    </source>
</evidence>
<keyword evidence="23" id="KW-0968">Cytoplasmic vesicle</keyword>
<keyword evidence="9" id="KW-0813">Transport</keyword>
<dbReference type="GO" id="GO:0005768">
    <property type="term" value="C:endosome"/>
    <property type="evidence" value="ECO:0007669"/>
    <property type="project" value="UniProtKB-SubCell"/>
</dbReference>
<keyword evidence="13" id="KW-0547">Nucleotide-binding</keyword>
<dbReference type="GO" id="GO:0046872">
    <property type="term" value="F:metal ion binding"/>
    <property type="evidence" value="ECO:0007669"/>
    <property type="project" value="UniProtKB-KW"/>
</dbReference>
<organism evidence="26">
    <name type="scientific">Menopon gallinae</name>
    <name type="common">poultry shaft louse</name>
    <dbReference type="NCBI Taxonomy" id="328185"/>
    <lineage>
        <taxon>Eukaryota</taxon>
        <taxon>Metazoa</taxon>
        <taxon>Ecdysozoa</taxon>
        <taxon>Arthropoda</taxon>
        <taxon>Hexapoda</taxon>
        <taxon>Insecta</taxon>
        <taxon>Pterygota</taxon>
        <taxon>Neoptera</taxon>
        <taxon>Paraneoptera</taxon>
        <taxon>Psocodea</taxon>
        <taxon>Troctomorpha</taxon>
        <taxon>Phthiraptera</taxon>
        <taxon>Amblycera</taxon>
        <taxon>Menoponidae</taxon>
        <taxon>Menopon</taxon>
    </lineage>
</organism>
<protein>
    <recommendedName>
        <fullName evidence="25">Ras-related protein Rab-35</fullName>
        <ecNumber evidence="8">3.6.5.2</ecNumber>
    </recommendedName>
</protein>
<evidence type="ECO:0000256" key="24">
    <source>
        <dbReference type="ARBA" id="ARBA00047660"/>
    </source>
</evidence>
<proteinExistence type="inferred from homology"/>
<evidence type="ECO:0000256" key="10">
    <source>
        <dbReference type="ARBA" id="ARBA00022475"/>
    </source>
</evidence>
<evidence type="ECO:0000256" key="4">
    <source>
        <dbReference type="ARBA" id="ARBA00004223"/>
    </source>
</evidence>
<keyword evidence="21" id="KW-0449">Lipoprotein</keyword>
<keyword evidence="20" id="KW-0168">Coated pit</keyword>
<dbReference type="GO" id="GO:0005905">
    <property type="term" value="C:clathrin-coated pit"/>
    <property type="evidence" value="ECO:0007669"/>
    <property type="project" value="UniProtKB-SubCell"/>
</dbReference>
<evidence type="ECO:0000256" key="13">
    <source>
        <dbReference type="ARBA" id="ARBA00022741"/>
    </source>
</evidence>
<dbReference type="InterPro" id="IPR001806">
    <property type="entry name" value="Small_GTPase"/>
</dbReference>
<evidence type="ECO:0000256" key="5">
    <source>
        <dbReference type="ARBA" id="ARBA00004342"/>
    </source>
</evidence>
<name>A0AAW2HBT9_9NEOP</name>
<evidence type="ECO:0000256" key="25">
    <source>
        <dbReference type="ARBA" id="ARBA00067828"/>
    </source>
</evidence>
<evidence type="ECO:0000256" key="1">
    <source>
        <dbReference type="ARBA" id="ARBA00001946"/>
    </source>
</evidence>
<evidence type="ECO:0000256" key="22">
    <source>
        <dbReference type="ARBA" id="ARBA00023289"/>
    </source>
</evidence>
<evidence type="ECO:0000256" key="8">
    <source>
        <dbReference type="ARBA" id="ARBA00011984"/>
    </source>
</evidence>
<dbReference type="PROSITE" id="PS51419">
    <property type="entry name" value="RAB"/>
    <property type="match status" value="1"/>
</dbReference>
<comment type="caution">
    <text evidence="26">The sequence shown here is derived from an EMBL/GenBank/DDBJ whole genome shotgun (WGS) entry which is preliminary data.</text>
</comment>
<dbReference type="PROSITE" id="PS51421">
    <property type="entry name" value="RAS"/>
    <property type="match status" value="1"/>
</dbReference>
<evidence type="ECO:0000256" key="18">
    <source>
        <dbReference type="ARBA" id="ARBA00023134"/>
    </source>
</evidence>
<dbReference type="PANTHER" id="PTHR47977">
    <property type="entry name" value="RAS-RELATED PROTEIN RAB"/>
    <property type="match status" value="1"/>
</dbReference>
<dbReference type="Gene3D" id="3.40.50.300">
    <property type="entry name" value="P-loop containing nucleotide triphosphate hydrolases"/>
    <property type="match status" value="1"/>
</dbReference>
<evidence type="ECO:0000313" key="26">
    <source>
        <dbReference type="EMBL" id="KAL0267011.1"/>
    </source>
</evidence>
<dbReference type="GO" id="GO:0005886">
    <property type="term" value="C:plasma membrane"/>
    <property type="evidence" value="ECO:0007669"/>
    <property type="project" value="UniProtKB-SubCell"/>
</dbReference>
<dbReference type="InterPro" id="IPR050227">
    <property type="entry name" value="Rab"/>
</dbReference>
<keyword evidence="12" id="KW-0479">Metal-binding</keyword>
<dbReference type="SMART" id="SM00173">
    <property type="entry name" value="RAS"/>
    <property type="match status" value="1"/>
</dbReference>
<accession>A0AAW2HBT9</accession>
<evidence type="ECO:0000256" key="16">
    <source>
        <dbReference type="ARBA" id="ARBA00022842"/>
    </source>
</evidence>
<comment type="cofactor">
    <cofactor evidence="1">
        <name>Mg(2+)</name>
        <dbReference type="ChEBI" id="CHEBI:18420"/>
    </cofactor>
</comment>
<keyword evidence="17" id="KW-0653">Protein transport</keyword>
<dbReference type="GO" id="GO:0015031">
    <property type="term" value="P:protein transport"/>
    <property type="evidence" value="ECO:0007669"/>
    <property type="project" value="UniProtKB-KW"/>
</dbReference>
<dbReference type="InterPro" id="IPR027417">
    <property type="entry name" value="P-loop_NTPase"/>
</dbReference>
<comment type="subcellular location">
    <subcellularLocation>
        <location evidence="5">Cell membrane</location>
        <topology evidence="5">Lipid-anchor</topology>
        <orientation evidence="5">Cytoplasmic side</orientation>
    </subcellularLocation>
    <subcellularLocation>
        <location evidence="2">Cytoplasmic vesicle</location>
        <location evidence="2">Clathrin-coated vesicle</location>
    </subcellularLocation>
    <subcellularLocation>
        <location evidence="3">Endosome</location>
    </subcellularLocation>
    <subcellularLocation>
        <location evidence="4">Melanosome</location>
    </subcellularLocation>
    <subcellularLocation>
        <location evidence="6">Membrane</location>
        <location evidence="6">Clathrin-coated pit</location>
    </subcellularLocation>
</comment>
<reference evidence="26" key="1">
    <citation type="journal article" date="2024" name="Gigascience">
        <title>Chromosome-level genome of the poultry shaft louse Menopon gallinae provides insight into the host-switching and adaptive evolution of parasitic lice.</title>
        <authorList>
            <person name="Xu Y."/>
            <person name="Ma L."/>
            <person name="Liu S."/>
            <person name="Liang Y."/>
            <person name="Liu Q."/>
            <person name="He Z."/>
            <person name="Tian L."/>
            <person name="Duan Y."/>
            <person name="Cai W."/>
            <person name="Li H."/>
            <person name="Song F."/>
        </authorList>
    </citation>
    <scope>NUCLEOTIDE SEQUENCE</scope>
    <source>
        <strain evidence="26">Cailab_2023a</strain>
    </source>
</reference>
<dbReference type="SMART" id="SM00174">
    <property type="entry name" value="RHO"/>
    <property type="match status" value="1"/>
</dbReference>
<dbReference type="SUPFAM" id="SSF52540">
    <property type="entry name" value="P-loop containing nucleoside triphosphate hydrolases"/>
    <property type="match status" value="1"/>
</dbReference>
<evidence type="ECO:0000256" key="23">
    <source>
        <dbReference type="ARBA" id="ARBA00023329"/>
    </source>
</evidence>
<dbReference type="PROSITE" id="PS51420">
    <property type="entry name" value="RHO"/>
    <property type="match status" value="1"/>
</dbReference>
<comment type="similarity">
    <text evidence="7">Belongs to the small GTPase superfamily. Rab family.</text>
</comment>
<evidence type="ECO:0000256" key="19">
    <source>
        <dbReference type="ARBA" id="ARBA00023136"/>
    </source>
</evidence>
<dbReference type="GO" id="GO:0005525">
    <property type="term" value="F:GTP binding"/>
    <property type="evidence" value="ECO:0007669"/>
    <property type="project" value="UniProtKB-KW"/>
</dbReference>
<sequence length="205" mass="23055">MARDYDHLFKLLIIGDSGVGKSSLLLRFADNTFSGNYITTIGVDFKIKTVDINGERVKLQIWDTAGQERFRTITSTYYRGTHGVIVVYDVTNGDSFANVKRWIHEIEHNCEVVNRILVGNKNDAPDRKVVLTEDAKRFADQMSLQLFETSAKDNVNVEQVCSTIPFIHNLCSSNISSFPAFYFPDVYGNNKAGTANQIRCKGKTS</sequence>
<evidence type="ECO:0000256" key="3">
    <source>
        <dbReference type="ARBA" id="ARBA00004177"/>
    </source>
</evidence>
<dbReference type="EC" id="3.6.5.2" evidence="8"/>
<dbReference type="Pfam" id="PF00071">
    <property type="entry name" value="Ras"/>
    <property type="match status" value="1"/>
</dbReference>
<gene>
    <name evidence="26" type="ORF">PYX00_009400</name>
</gene>
<keyword evidence="10" id="KW-1003">Cell membrane</keyword>
<dbReference type="AlphaFoldDB" id="A0AAW2HBT9"/>
<dbReference type="EMBL" id="JARGDH010000005">
    <property type="protein sequence ID" value="KAL0267011.1"/>
    <property type="molecule type" value="Genomic_DNA"/>
</dbReference>
<keyword evidence="18" id="KW-0342">GTP-binding</keyword>
<dbReference type="SMART" id="SM00175">
    <property type="entry name" value="RAB"/>
    <property type="match status" value="1"/>
</dbReference>
<dbReference type="NCBIfam" id="TIGR00231">
    <property type="entry name" value="small_GTP"/>
    <property type="match status" value="1"/>
</dbReference>
<evidence type="ECO:0000256" key="21">
    <source>
        <dbReference type="ARBA" id="ARBA00023288"/>
    </source>
</evidence>
<dbReference type="PRINTS" id="PR00449">
    <property type="entry name" value="RASTRNSFRMNG"/>
</dbReference>
<evidence type="ECO:0000256" key="20">
    <source>
        <dbReference type="ARBA" id="ARBA00023176"/>
    </source>
</evidence>
<dbReference type="FunFam" id="3.40.50.300:FF:000404">
    <property type="entry name" value="Putative ras-related protein Rab-35"/>
    <property type="match status" value="1"/>
</dbReference>
<evidence type="ECO:0000256" key="14">
    <source>
        <dbReference type="ARBA" id="ARBA00022753"/>
    </source>
</evidence>
<keyword evidence="15" id="KW-0378">Hydrolase</keyword>